<keyword evidence="2" id="KW-1185">Reference proteome</keyword>
<reference evidence="1 2" key="1">
    <citation type="journal article" date="2016" name="PLoS Pathog.">
        <title>Biosynthesis of antibiotic leucinostatins in bio-control fungus Purpureocillium lilacinum and their inhibition on phytophthora revealed by genome mining.</title>
        <authorList>
            <person name="Wang G."/>
            <person name="Liu Z."/>
            <person name="Lin R."/>
            <person name="Li E."/>
            <person name="Mao Z."/>
            <person name="Ling J."/>
            <person name="Yang Y."/>
            <person name="Yin W.B."/>
            <person name="Xie B."/>
        </authorList>
    </citation>
    <scope>NUCLEOTIDE SEQUENCE [LARGE SCALE GENOMIC DNA]</scope>
    <source>
        <strain evidence="1">170</strain>
    </source>
</reference>
<dbReference type="RefSeq" id="XP_018144709.1">
    <property type="nucleotide sequence ID" value="XM_018293497.1"/>
</dbReference>
<sequence>MKARLDWCDIGRMVVTDAWLPTPGRNGTGSAEYTLTMNLVVGIGRKCYRTVWRVGRSQSWLLDLWPVMLDVHDGRSAQKHRDMPLLRAQRSWVDAVSGRISGCTAKPRP</sequence>
<dbReference type="Proteomes" id="UP000078397">
    <property type="component" value="Unassembled WGS sequence"/>
</dbReference>
<dbReference type="GeneID" id="28857491"/>
<accession>A0A179FS70</accession>
<proteinExistence type="predicted"/>
<dbReference type="AlphaFoldDB" id="A0A179FS70"/>
<name>A0A179FS70_METCM</name>
<gene>
    <name evidence="1" type="ORF">VFPPC_15744</name>
</gene>
<organism evidence="1 2">
    <name type="scientific">Pochonia chlamydosporia 170</name>
    <dbReference type="NCBI Taxonomy" id="1380566"/>
    <lineage>
        <taxon>Eukaryota</taxon>
        <taxon>Fungi</taxon>
        <taxon>Dikarya</taxon>
        <taxon>Ascomycota</taxon>
        <taxon>Pezizomycotina</taxon>
        <taxon>Sordariomycetes</taxon>
        <taxon>Hypocreomycetidae</taxon>
        <taxon>Hypocreales</taxon>
        <taxon>Clavicipitaceae</taxon>
        <taxon>Pochonia</taxon>
    </lineage>
</organism>
<protein>
    <submittedName>
        <fullName evidence="1">Uncharacterized protein</fullName>
    </submittedName>
</protein>
<dbReference type="EMBL" id="LSBJ02000003">
    <property type="protein sequence ID" value="OAQ67859.1"/>
    <property type="molecule type" value="Genomic_DNA"/>
</dbReference>
<dbReference type="KEGG" id="pchm:VFPPC_15744"/>
<evidence type="ECO:0000313" key="2">
    <source>
        <dbReference type="Proteomes" id="UP000078397"/>
    </source>
</evidence>
<evidence type="ECO:0000313" key="1">
    <source>
        <dbReference type="EMBL" id="OAQ67859.1"/>
    </source>
</evidence>
<comment type="caution">
    <text evidence="1">The sequence shown here is derived from an EMBL/GenBank/DDBJ whole genome shotgun (WGS) entry which is preliminary data.</text>
</comment>